<dbReference type="EMBL" id="CP093379">
    <property type="protein sequence ID" value="UNM96041.1"/>
    <property type="molecule type" value="Genomic_DNA"/>
</dbReference>
<sequence>MQFDINRLNLRELNNGHSALKLCFILDDEEVEVYFKLHELEQNGIESIIRWKTSKEVSNLRIKQVSLLDGIPKFFPVN</sequence>
<gene>
    <name evidence="1" type="ORF">MMG00_12705</name>
</gene>
<proteinExistence type="predicted"/>
<accession>A0ABY3WZJ4</accession>
<evidence type="ECO:0000313" key="2">
    <source>
        <dbReference type="Proteomes" id="UP000829542"/>
    </source>
</evidence>
<organism evidence="1 2">
    <name type="scientific">Ignatzschineria rhizosphaerae</name>
    <dbReference type="NCBI Taxonomy" id="2923279"/>
    <lineage>
        <taxon>Bacteria</taxon>
        <taxon>Pseudomonadati</taxon>
        <taxon>Pseudomonadota</taxon>
        <taxon>Gammaproteobacteria</taxon>
        <taxon>Cardiobacteriales</taxon>
        <taxon>Ignatzschineriaceae</taxon>
        <taxon>Ignatzschineria</taxon>
    </lineage>
</organism>
<protein>
    <submittedName>
        <fullName evidence="1">Uncharacterized protein</fullName>
    </submittedName>
</protein>
<reference evidence="1 2" key="1">
    <citation type="submission" date="2022-03" db="EMBL/GenBank/DDBJ databases">
        <title>Ignatzschineria rhizosphaerae HR5S32.</title>
        <authorList>
            <person name="Sun J.Q."/>
            <person name="Feng J.Y."/>
        </authorList>
    </citation>
    <scope>NUCLEOTIDE SEQUENCE [LARGE SCALE GENOMIC DNA]</scope>
    <source>
        <strain evidence="1 2">HR5S32</strain>
    </source>
</reference>
<evidence type="ECO:0000313" key="1">
    <source>
        <dbReference type="EMBL" id="UNM96041.1"/>
    </source>
</evidence>
<dbReference type="RefSeq" id="WP_242148938.1">
    <property type="nucleotide sequence ID" value="NZ_CP093379.1"/>
</dbReference>
<keyword evidence="2" id="KW-1185">Reference proteome</keyword>
<dbReference type="Proteomes" id="UP000829542">
    <property type="component" value="Chromosome"/>
</dbReference>
<name>A0ABY3WZJ4_9GAMM</name>